<dbReference type="PANTHER" id="PTHR34405">
    <property type="entry name" value="CRISPR-ASSOCIATED ENDORIBONUCLEASE CAS2"/>
    <property type="match status" value="1"/>
</dbReference>
<dbReference type="EMBL" id="SUMG01000002">
    <property type="protein sequence ID" value="NBG87365.1"/>
    <property type="molecule type" value="Genomic_DNA"/>
</dbReference>
<dbReference type="EC" id="3.1.-.-" evidence="9"/>
<dbReference type="GO" id="GO:0046872">
    <property type="term" value="F:metal ion binding"/>
    <property type="evidence" value="ECO:0007669"/>
    <property type="project" value="UniProtKB-UniRule"/>
</dbReference>
<protein>
    <recommendedName>
        <fullName evidence="9">CRISPR-associated endoribonuclease Cas2</fullName>
        <ecNumber evidence="9">3.1.-.-</ecNumber>
    </recommendedName>
</protein>
<evidence type="ECO:0000256" key="4">
    <source>
        <dbReference type="ARBA" id="ARBA00022723"/>
    </source>
</evidence>
<name>A0AA43XK42_9CLOT</name>
<proteinExistence type="inferred from homology"/>
<evidence type="ECO:0000256" key="1">
    <source>
        <dbReference type="ARBA" id="ARBA00001946"/>
    </source>
</evidence>
<evidence type="ECO:0000256" key="2">
    <source>
        <dbReference type="ARBA" id="ARBA00009959"/>
    </source>
</evidence>
<dbReference type="PANTHER" id="PTHR34405:SF3">
    <property type="entry name" value="CRISPR-ASSOCIATED ENDORIBONUCLEASE CAS2 3"/>
    <property type="match status" value="1"/>
</dbReference>
<evidence type="ECO:0000256" key="5">
    <source>
        <dbReference type="ARBA" id="ARBA00022759"/>
    </source>
</evidence>
<comment type="cofactor">
    <cofactor evidence="1 9">
        <name>Mg(2+)</name>
        <dbReference type="ChEBI" id="CHEBI:18420"/>
    </cofactor>
</comment>
<keyword evidence="3 9" id="KW-0540">Nuclease</keyword>
<comment type="function">
    <text evidence="9">CRISPR (clustered regularly interspaced short palindromic repeat), is an adaptive immune system that provides protection against mobile genetic elements (viruses, transposable elements and conjugative plasmids). CRISPR clusters contain sequences complementary to antecedent mobile elements and target invading nucleic acids. CRISPR clusters are transcribed and processed into CRISPR RNA (crRNA). Functions as a ssRNA-specific endoribonuclease. Involved in the integration of spacer DNA into the CRISPR cassette.</text>
</comment>
<evidence type="ECO:0000256" key="9">
    <source>
        <dbReference type="HAMAP-Rule" id="MF_01471"/>
    </source>
</evidence>
<dbReference type="Gene3D" id="3.30.70.240">
    <property type="match status" value="1"/>
</dbReference>
<dbReference type="HAMAP" id="MF_01471">
    <property type="entry name" value="Cas2"/>
    <property type="match status" value="1"/>
</dbReference>
<keyword evidence="6 9" id="KW-0378">Hydrolase</keyword>
<dbReference type="Pfam" id="PF09827">
    <property type="entry name" value="CRISPR_Cas2"/>
    <property type="match status" value="1"/>
</dbReference>
<dbReference type="GO" id="GO:0051607">
    <property type="term" value="P:defense response to virus"/>
    <property type="evidence" value="ECO:0007669"/>
    <property type="project" value="UniProtKB-UniRule"/>
</dbReference>
<reference evidence="10 11" key="1">
    <citation type="submission" date="2019-04" db="EMBL/GenBank/DDBJ databases">
        <title>Isachenkonia alkalipeptolytica gen. nov. sp. nov. a new anaerobic, alkiliphilic organothrophic bacterium capable to reduce synthesized ferrihydrite isolated from a soda lake.</title>
        <authorList>
            <person name="Toshchakov S.V."/>
            <person name="Zavarzina D.G."/>
            <person name="Zhilina T.N."/>
            <person name="Kostrikina N.A."/>
            <person name="Kublanov I.V."/>
        </authorList>
    </citation>
    <scope>NUCLEOTIDE SEQUENCE [LARGE SCALE GENOMIC DNA]</scope>
    <source>
        <strain evidence="10 11">Z-1701</strain>
    </source>
</reference>
<dbReference type="AlphaFoldDB" id="A0AA43XK42"/>
<comment type="subunit">
    <text evidence="9">Homodimer, forms a heterotetramer with a Cas1 homodimer.</text>
</comment>
<dbReference type="InterPro" id="IPR019199">
    <property type="entry name" value="Virulence_VapD/CRISPR_Cas2"/>
</dbReference>
<keyword evidence="11" id="KW-1185">Reference proteome</keyword>
<dbReference type="SUPFAM" id="SSF143430">
    <property type="entry name" value="TTP0101/SSO1404-like"/>
    <property type="match status" value="1"/>
</dbReference>
<evidence type="ECO:0000313" key="10">
    <source>
        <dbReference type="EMBL" id="NBG87365.1"/>
    </source>
</evidence>
<dbReference type="GO" id="GO:0004521">
    <property type="term" value="F:RNA endonuclease activity"/>
    <property type="evidence" value="ECO:0007669"/>
    <property type="project" value="InterPro"/>
</dbReference>
<evidence type="ECO:0000313" key="11">
    <source>
        <dbReference type="Proteomes" id="UP000449710"/>
    </source>
</evidence>
<keyword evidence="4 9" id="KW-0479">Metal-binding</keyword>
<evidence type="ECO:0000256" key="8">
    <source>
        <dbReference type="ARBA" id="ARBA00023118"/>
    </source>
</evidence>
<keyword evidence="7 9" id="KW-0460">Magnesium</keyword>
<dbReference type="CDD" id="cd09725">
    <property type="entry name" value="Cas2_I_II_III"/>
    <property type="match status" value="1"/>
</dbReference>
<dbReference type="RefSeq" id="WP_160718700.1">
    <property type="nucleotide sequence ID" value="NZ_SUMG01000002.1"/>
</dbReference>
<gene>
    <name evidence="9 10" type="primary">cas2</name>
    <name evidence="10" type="ORF">ISALK_02505</name>
</gene>
<evidence type="ECO:0000256" key="7">
    <source>
        <dbReference type="ARBA" id="ARBA00022842"/>
    </source>
</evidence>
<keyword evidence="8 9" id="KW-0051">Antiviral defense</keyword>
<dbReference type="GO" id="GO:0016787">
    <property type="term" value="F:hydrolase activity"/>
    <property type="evidence" value="ECO:0007669"/>
    <property type="project" value="UniProtKB-KW"/>
</dbReference>
<dbReference type="Proteomes" id="UP000449710">
    <property type="component" value="Unassembled WGS sequence"/>
</dbReference>
<comment type="similarity">
    <text evidence="2 9">Belongs to the CRISPR-associated endoribonuclease Cas2 protein family.</text>
</comment>
<dbReference type="NCBIfam" id="TIGR01573">
    <property type="entry name" value="cas2"/>
    <property type="match status" value="1"/>
</dbReference>
<organism evidence="10 11">
    <name type="scientific">Isachenkonia alkalipeptolytica</name>
    <dbReference type="NCBI Taxonomy" id="2565777"/>
    <lineage>
        <taxon>Bacteria</taxon>
        <taxon>Bacillati</taxon>
        <taxon>Bacillota</taxon>
        <taxon>Clostridia</taxon>
        <taxon>Eubacteriales</taxon>
        <taxon>Clostridiaceae</taxon>
        <taxon>Isachenkonia</taxon>
    </lineage>
</organism>
<keyword evidence="5 9" id="KW-0255">Endonuclease</keyword>
<evidence type="ECO:0000256" key="6">
    <source>
        <dbReference type="ARBA" id="ARBA00022801"/>
    </source>
</evidence>
<comment type="caution">
    <text evidence="10">The sequence shown here is derived from an EMBL/GenBank/DDBJ whole genome shotgun (WGS) entry which is preliminary data.</text>
</comment>
<feature type="binding site" evidence="9">
    <location>
        <position position="8"/>
    </location>
    <ligand>
        <name>Mg(2+)</name>
        <dbReference type="ChEBI" id="CHEBI:18420"/>
        <note>catalytic</note>
    </ligand>
</feature>
<evidence type="ECO:0000256" key="3">
    <source>
        <dbReference type="ARBA" id="ARBA00022722"/>
    </source>
</evidence>
<accession>A0AA43XK42</accession>
<dbReference type="InterPro" id="IPR021127">
    <property type="entry name" value="CRISPR_associated_Cas2"/>
</dbReference>
<dbReference type="GO" id="GO:0043571">
    <property type="term" value="P:maintenance of CRISPR repeat elements"/>
    <property type="evidence" value="ECO:0007669"/>
    <property type="project" value="UniProtKB-UniRule"/>
</dbReference>
<sequence>MLVWVIYDIVEDKTRNQIAKQCKNNGLYRVQKSVFLGDVDRNDLDDLKLIIEDMIDEEEDSVYVFPMSEGDFKKIGLFGQAFDKEMVSDEIISKFF</sequence>